<organism evidence="1 2">
    <name type="scientific">Duncaniella dubosii</name>
    <dbReference type="NCBI Taxonomy" id="2518971"/>
    <lineage>
        <taxon>Bacteria</taxon>
        <taxon>Pseudomonadati</taxon>
        <taxon>Bacteroidota</taxon>
        <taxon>Bacteroidia</taxon>
        <taxon>Bacteroidales</taxon>
        <taxon>Muribaculaceae</taxon>
        <taxon>Duncaniella</taxon>
    </lineage>
</organism>
<dbReference type="KEGG" id="ddb:E7747_05560"/>
<protein>
    <submittedName>
        <fullName evidence="1">Uncharacterized protein</fullName>
    </submittedName>
</protein>
<accession>A0A4P7W322</accession>
<dbReference type="EMBL" id="CP039396">
    <property type="protein sequence ID" value="QCD41795.1"/>
    <property type="molecule type" value="Genomic_DNA"/>
</dbReference>
<reference evidence="2" key="1">
    <citation type="submission" date="2019-02" db="EMBL/GenBank/DDBJ databases">
        <title>Isolation and identification of novel species under the genus Muribaculum.</title>
        <authorList>
            <person name="Miyake S."/>
            <person name="Ding Y."/>
            <person name="Low A."/>
            <person name="Soh M."/>
            <person name="Seedorf H."/>
        </authorList>
    </citation>
    <scope>NUCLEOTIDE SEQUENCE [LARGE SCALE GENOMIC DNA]</scope>
    <source>
        <strain evidence="2">H5</strain>
    </source>
</reference>
<dbReference type="RefSeq" id="WP_136414628.1">
    <property type="nucleotide sequence ID" value="NZ_CP039396.1"/>
</dbReference>
<evidence type="ECO:0000313" key="2">
    <source>
        <dbReference type="Proteomes" id="UP000297149"/>
    </source>
</evidence>
<dbReference type="AlphaFoldDB" id="A0A4P7W322"/>
<name>A0A4P7W322_9BACT</name>
<gene>
    <name evidence="1" type="ORF">E7747_05560</name>
</gene>
<dbReference type="Proteomes" id="UP000297149">
    <property type="component" value="Chromosome"/>
</dbReference>
<keyword evidence="2" id="KW-1185">Reference proteome</keyword>
<sequence>MMISILVENGCALTGRQLMNAFSQLKKVLIEDENLSDEAVDDALSQAGIPSEPLRLEAWKYHTPDESAPLAEAAYRTYISQQELESIFSFPCQPDYSAYRCIIVVAATTSLRPGVKMPRITVAIRKLYSLCVRKV</sequence>
<evidence type="ECO:0000313" key="1">
    <source>
        <dbReference type="EMBL" id="QCD41795.1"/>
    </source>
</evidence>
<proteinExistence type="predicted"/>